<dbReference type="InterPro" id="IPR012902">
    <property type="entry name" value="N_methyl_site"/>
</dbReference>
<evidence type="ECO:0000313" key="3">
    <source>
        <dbReference type="EMBL" id="TDP85987.1"/>
    </source>
</evidence>
<feature type="region of interest" description="Disordered" evidence="1">
    <location>
        <begin position="201"/>
        <end position="228"/>
    </location>
</feature>
<feature type="transmembrane region" description="Helical" evidence="2">
    <location>
        <begin position="32"/>
        <end position="54"/>
    </location>
</feature>
<comment type="caution">
    <text evidence="3">The sequence shown here is derived from an EMBL/GenBank/DDBJ whole genome shotgun (WGS) entry which is preliminary data.</text>
</comment>
<evidence type="ECO:0000256" key="1">
    <source>
        <dbReference type="SAM" id="MobiDB-lite"/>
    </source>
</evidence>
<evidence type="ECO:0000313" key="4">
    <source>
        <dbReference type="Proteomes" id="UP000294593"/>
    </source>
</evidence>
<dbReference type="Pfam" id="PF16074">
    <property type="entry name" value="PilW"/>
    <property type="match status" value="1"/>
</dbReference>
<accession>A0A4R6RJE1</accession>
<keyword evidence="2" id="KW-0812">Transmembrane</keyword>
<gene>
    <name evidence="3" type="ORF">EV672_102337</name>
</gene>
<organism evidence="3 4">
    <name type="scientific">Aquabacterium commune</name>
    <dbReference type="NCBI Taxonomy" id="70586"/>
    <lineage>
        <taxon>Bacteria</taxon>
        <taxon>Pseudomonadati</taxon>
        <taxon>Pseudomonadota</taxon>
        <taxon>Betaproteobacteria</taxon>
        <taxon>Burkholderiales</taxon>
        <taxon>Aquabacterium</taxon>
    </lineage>
</organism>
<keyword evidence="4" id="KW-1185">Reference proteome</keyword>
<keyword evidence="2" id="KW-0472">Membrane</keyword>
<dbReference type="InterPro" id="IPR032092">
    <property type="entry name" value="PilW"/>
</dbReference>
<name>A0A4R6RJE1_9BURK</name>
<sequence>MTVLCPLTCDCRPDGPSHWQWLALRHQRGVTLVELMVAIALNLVLVLAATLLYINTRGTQKAVDERGAMSEAGQFALELLGREIALAGFYPVTGTEPVSAGQGFQTSVRMSFDRAAAQMVVAGATKVASYQGGVFGCAGQTLTESHACAPHTSTTGTAAGSDAFAVAYFTSDAMSVAVGQRADCTRADVANDATVALNTTRLGTVPGTGTPANATTGAAATPDRPRTEAGLPPASPLMVINQYFLGASTFTSESGSKINTFALKCRGNGRNVRFGDDIELVPGVEQMVLSYGLKDLTSGAPVRYVSASDVSALLPVQDGDQTLTGWQQVVSVRVCVLVRSLSNNTAVRNAAGKALNVTDCRGIALSRTDGAQVRTFERVFSVKNRQGNTVGPASGGSTAPTPTPTTTTSADTAGAV</sequence>
<proteinExistence type="predicted"/>
<feature type="compositionally biased region" description="Low complexity" evidence="1">
    <location>
        <begin position="207"/>
        <end position="222"/>
    </location>
</feature>
<keyword evidence="2" id="KW-1133">Transmembrane helix</keyword>
<evidence type="ECO:0000256" key="2">
    <source>
        <dbReference type="SAM" id="Phobius"/>
    </source>
</evidence>
<dbReference type="NCBIfam" id="TIGR02532">
    <property type="entry name" value="IV_pilin_GFxxxE"/>
    <property type="match status" value="1"/>
</dbReference>
<dbReference type="AlphaFoldDB" id="A0A4R6RJE1"/>
<dbReference type="OrthoDB" id="5496259at2"/>
<dbReference type="EMBL" id="SNXW01000002">
    <property type="protein sequence ID" value="TDP85987.1"/>
    <property type="molecule type" value="Genomic_DNA"/>
</dbReference>
<dbReference type="Proteomes" id="UP000294593">
    <property type="component" value="Unassembled WGS sequence"/>
</dbReference>
<dbReference type="Pfam" id="PF07963">
    <property type="entry name" value="N_methyl"/>
    <property type="match status" value="1"/>
</dbReference>
<protein>
    <submittedName>
        <fullName evidence="3">Prepilin-type N-terminal cleavage/methylation domain-containing protein</fullName>
    </submittedName>
</protein>
<feature type="region of interest" description="Disordered" evidence="1">
    <location>
        <begin position="384"/>
        <end position="416"/>
    </location>
</feature>
<dbReference type="RefSeq" id="WP_133607050.1">
    <property type="nucleotide sequence ID" value="NZ_SNXW01000002.1"/>
</dbReference>
<feature type="compositionally biased region" description="Low complexity" evidence="1">
    <location>
        <begin position="391"/>
        <end position="416"/>
    </location>
</feature>
<reference evidence="3 4" key="1">
    <citation type="submission" date="2019-03" db="EMBL/GenBank/DDBJ databases">
        <title>Genomic Encyclopedia of Type Strains, Phase IV (KMG-IV): sequencing the most valuable type-strain genomes for metagenomic binning, comparative biology and taxonomic classification.</title>
        <authorList>
            <person name="Goeker M."/>
        </authorList>
    </citation>
    <scope>NUCLEOTIDE SEQUENCE [LARGE SCALE GENOMIC DNA]</scope>
    <source>
        <strain evidence="3 4">DSM 11901</strain>
    </source>
</reference>
<dbReference type="GO" id="GO:0043683">
    <property type="term" value="P:type IV pilus assembly"/>
    <property type="evidence" value="ECO:0007669"/>
    <property type="project" value="InterPro"/>
</dbReference>